<reference evidence="1" key="1">
    <citation type="submission" date="2020-05" db="EMBL/GenBank/DDBJ databases">
        <title>WGS assembly of Panicum virgatum.</title>
        <authorList>
            <person name="Lovell J.T."/>
            <person name="Jenkins J."/>
            <person name="Shu S."/>
            <person name="Juenger T.E."/>
            <person name="Schmutz J."/>
        </authorList>
    </citation>
    <scope>NUCLEOTIDE SEQUENCE</scope>
    <source>
        <strain evidence="1">AP13</strain>
    </source>
</reference>
<name>A0A8T0R1G4_PANVG</name>
<evidence type="ECO:0000313" key="1">
    <source>
        <dbReference type="EMBL" id="KAG2579146.1"/>
    </source>
</evidence>
<dbReference type="AlphaFoldDB" id="A0A8T0R1G4"/>
<accession>A0A8T0R1G4</accession>
<protein>
    <submittedName>
        <fullName evidence="1">Uncharacterized protein</fullName>
    </submittedName>
</protein>
<gene>
    <name evidence="1" type="ORF">PVAP13_6NG238930</name>
</gene>
<dbReference type="EMBL" id="CM029048">
    <property type="protein sequence ID" value="KAG2579146.1"/>
    <property type="molecule type" value="Genomic_DNA"/>
</dbReference>
<sequence>MMCGGGPSRLYSVSAALARAAASDSARGRQWSLCSASPGWAPWTSTGTLLLPDVCACCSRKPLGGSNSRPEVPAAGRPPPRFFLLPPVPKAGSPCCLVLCFSWILPWFRKGSAAGVSTSSALSLLMKTPNQLPGGEVRPFPALPPLGLPPLKGCWMTMDGARMCLTWCRCQLEGRSLFPATFWASCLSQP</sequence>
<proteinExistence type="predicted"/>
<dbReference type="Proteomes" id="UP000823388">
    <property type="component" value="Chromosome 6N"/>
</dbReference>
<organism evidence="1 2">
    <name type="scientific">Panicum virgatum</name>
    <name type="common">Blackwell switchgrass</name>
    <dbReference type="NCBI Taxonomy" id="38727"/>
    <lineage>
        <taxon>Eukaryota</taxon>
        <taxon>Viridiplantae</taxon>
        <taxon>Streptophyta</taxon>
        <taxon>Embryophyta</taxon>
        <taxon>Tracheophyta</taxon>
        <taxon>Spermatophyta</taxon>
        <taxon>Magnoliopsida</taxon>
        <taxon>Liliopsida</taxon>
        <taxon>Poales</taxon>
        <taxon>Poaceae</taxon>
        <taxon>PACMAD clade</taxon>
        <taxon>Panicoideae</taxon>
        <taxon>Panicodae</taxon>
        <taxon>Paniceae</taxon>
        <taxon>Panicinae</taxon>
        <taxon>Panicum</taxon>
        <taxon>Panicum sect. Hiantes</taxon>
    </lineage>
</organism>
<evidence type="ECO:0000313" key="2">
    <source>
        <dbReference type="Proteomes" id="UP000823388"/>
    </source>
</evidence>
<keyword evidence="2" id="KW-1185">Reference proteome</keyword>
<comment type="caution">
    <text evidence="1">The sequence shown here is derived from an EMBL/GenBank/DDBJ whole genome shotgun (WGS) entry which is preliminary data.</text>
</comment>